<reference evidence="3" key="1">
    <citation type="journal article" date="2019" name="Int. J. Syst. Evol. Microbiol.">
        <title>The Global Catalogue of Microorganisms (GCM) 10K type strain sequencing project: providing services to taxonomists for standard genome sequencing and annotation.</title>
        <authorList>
            <consortium name="The Broad Institute Genomics Platform"/>
            <consortium name="The Broad Institute Genome Sequencing Center for Infectious Disease"/>
            <person name="Wu L."/>
            <person name="Ma J."/>
        </authorList>
    </citation>
    <scope>NUCLEOTIDE SEQUENCE [LARGE SCALE GENOMIC DNA]</scope>
    <source>
        <strain evidence="3">CGMCC 1.12286</strain>
    </source>
</reference>
<protein>
    <recommendedName>
        <fullName evidence="4">Glycerophosphoryl diester phosphodiesterase membrane domain-containing protein</fullName>
    </recommendedName>
</protein>
<comment type="caution">
    <text evidence="2">The sequence shown here is derived from an EMBL/GenBank/DDBJ whole genome shotgun (WGS) entry which is preliminary data.</text>
</comment>
<dbReference type="EMBL" id="JBHUCX010000018">
    <property type="protein sequence ID" value="MFD1674233.1"/>
    <property type="molecule type" value="Genomic_DNA"/>
</dbReference>
<gene>
    <name evidence="2" type="ORF">ACFSB2_05830</name>
</gene>
<accession>A0ABW4JE54</accession>
<evidence type="ECO:0000313" key="2">
    <source>
        <dbReference type="EMBL" id="MFD1674233.1"/>
    </source>
</evidence>
<feature type="transmembrane region" description="Helical" evidence="1">
    <location>
        <begin position="223"/>
        <end position="249"/>
    </location>
</feature>
<keyword evidence="1" id="KW-0472">Membrane</keyword>
<keyword evidence="3" id="KW-1185">Reference proteome</keyword>
<keyword evidence="1" id="KW-0812">Transmembrane</keyword>
<proteinExistence type="predicted"/>
<name>A0ABW4JE54_9BACL</name>
<sequence length="287" mass="32222">MLKPRSVREVIQAGWFLYRRRFRFVLTASLSILFPYAMIAAYVQAHFTMLSSDEMQQLMTDVGSNAQTSSLLSVLPHGSEIWFIVLGLMYMLLVVPLLQGILVHMTAQIMLKKQDVTVSEAGNLAFRRLLPNVGTLVLVGLIYVFFIAVFTLIIFLIFSLLGSVSQALASVIVVLGSIALFIGVIWFLLRVSMVSLVVVEEHRSFFGAIRQSFRLTRDQAKRLFGFFVMLFLICLVIETFLSLMGSVFFPSAGGGLMIDSLISIFLTPFAMLCMSVMYVDLRIRRGE</sequence>
<feature type="transmembrane region" description="Helical" evidence="1">
    <location>
        <begin position="261"/>
        <end position="281"/>
    </location>
</feature>
<feature type="transmembrane region" description="Helical" evidence="1">
    <location>
        <begin position="136"/>
        <end position="161"/>
    </location>
</feature>
<evidence type="ECO:0008006" key="4">
    <source>
        <dbReference type="Google" id="ProtNLM"/>
    </source>
</evidence>
<keyword evidence="1" id="KW-1133">Transmembrane helix</keyword>
<dbReference type="RefSeq" id="WP_377942102.1">
    <property type="nucleotide sequence ID" value="NZ_JBHUCX010000018.1"/>
</dbReference>
<organism evidence="2 3">
    <name type="scientific">Alicyclobacillus fodiniaquatilis</name>
    <dbReference type="NCBI Taxonomy" id="1661150"/>
    <lineage>
        <taxon>Bacteria</taxon>
        <taxon>Bacillati</taxon>
        <taxon>Bacillota</taxon>
        <taxon>Bacilli</taxon>
        <taxon>Bacillales</taxon>
        <taxon>Alicyclobacillaceae</taxon>
        <taxon>Alicyclobacillus</taxon>
    </lineage>
</organism>
<feature type="transmembrane region" description="Helical" evidence="1">
    <location>
        <begin position="167"/>
        <end position="189"/>
    </location>
</feature>
<evidence type="ECO:0000256" key="1">
    <source>
        <dbReference type="SAM" id="Phobius"/>
    </source>
</evidence>
<dbReference type="Proteomes" id="UP001597079">
    <property type="component" value="Unassembled WGS sequence"/>
</dbReference>
<feature type="transmembrane region" description="Helical" evidence="1">
    <location>
        <begin position="21"/>
        <end position="43"/>
    </location>
</feature>
<feature type="transmembrane region" description="Helical" evidence="1">
    <location>
        <begin position="81"/>
        <end position="103"/>
    </location>
</feature>
<evidence type="ECO:0000313" key="3">
    <source>
        <dbReference type="Proteomes" id="UP001597079"/>
    </source>
</evidence>